<protein>
    <recommendedName>
        <fullName evidence="2">DUF8201 domain-containing protein</fullName>
    </recommendedName>
</protein>
<feature type="transmembrane region" description="Helical" evidence="1">
    <location>
        <begin position="285"/>
        <end position="310"/>
    </location>
</feature>
<evidence type="ECO:0000259" key="2">
    <source>
        <dbReference type="Pfam" id="PF26626"/>
    </source>
</evidence>
<feature type="transmembrane region" description="Helical" evidence="1">
    <location>
        <begin position="417"/>
        <end position="434"/>
    </location>
</feature>
<dbReference type="RefSeq" id="WP_342695850.1">
    <property type="nucleotide sequence ID" value="NZ_JBCGDO010000009.1"/>
</dbReference>
<dbReference type="NCBIfam" id="NF047510">
    <property type="entry name" value="LIC_10190_fam"/>
    <property type="match status" value="1"/>
</dbReference>
<evidence type="ECO:0000256" key="1">
    <source>
        <dbReference type="SAM" id="Phobius"/>
    </source>
</evidence>
<feature type="transmembrane region" description="Helical" evidence="1">
    <location>
        <begin position="6"/>
        <end position="26"/>
    </location>
</feature>
<feature type="transmembrane region" description="Helical" evidence="1">
    <location>
        <begin position="96"/>
        <end position="120"/>
    </location>
</feature>
<evidence type="ECO:0000313" key="4">
    <source>
        <dbReference type="Proteomes" id="UP001460072"/>
    </source>
</evidence>
<accession>A0ABU9N722</accession>
<proteinExistence type="predicted"/>
<keyword evidence="1" id="KW-0472">Membrane</keyword>
<dbReference type="InterPro" id="IPR058065">
    <property type="entry name" value="LIC_10190-like"/>
</dbReference>
<dbReference type="Proteomes" id="UP001460072">
    <property type="component" value="Unassembled WGS sequence"/>
</dbReference>
<comment type="caution">
    <text evidence="3">The sequence shown here is derived from an EMBL/GenBank/DDBJ whole genome shotgun (WGS) entry which is preliminary data.</text>
</comment>
<dbReference type="EMBL" id="JBCGDO010000009">
    <property type="protein sequence ID" value="MEM0542644.1"/>
    <property type="molecule type" value="Genomic_DNA"/>
</dbReference>
<feature type="transmembrane region" description="Helical" evidence="1">
    <location>
        <begin position="33"/>
        <end position="53"/>
    </location>
</feature>
<feature type="transmembrane region" description="Helical" evidence="1">
    <location>
        <begin position="170"/>
        <end position="188"/>
    </location>
</feature>
<feature type="transmembrane region" description="Helical" evidence="1">
    <location>
        <begin position="360"/>
        <end position="380"/>
    </location>
</feature>
<dbReference type="InterPro" id="IPR058514">
    <property type="entry name" value="DUF8201"/>
</dbReference>
<feature type="domain" description="DUF8201" evidence="2">
    <location>
        <begin position="1"/>
        <end position="422"/>
    </location>
</feature>
<feature type="transmembrane region" description="Helical" evidence="1">
    <location>
        <begin position="200"/>
        <end position="218"/>
    </location>
</feature>
<keyword evidence="1" id="KW-0812">Transmembrane</keyword>
<feature type="transmembrane region" description="Helical" evidence="1">
    <location>
        <begin position="244"/>
        <end position="273"/>
    </location>
</feature>
<reference evidence="3 4" key="1">
    <citation type="submission" date="2024-03" db="EMBL/GenBank/DDBJ databases">
        <title>Two novel species of the genus Flavobacterium exhibiting potentially degradation of complex polysaccharides.</title>
        <authorList>
            <person name="Lian X."/>
        </authorList>
    </citation>
    <scope>NUCLEOTIDE SEQUENCE [LARGE SCALE GENOMIC DNA]</scope>
    <source>
        <strain evidence="4">j3</strain>
    </source>
</reference>
<keyword evidence="4" id="KW-1185">Reference proteome</keyword>
<name>A0ABU9N722_9FLAO</name>
<gene>
    <name evidence="3" type="ORF">WFZ85_08435</name>
</gene>
<sequence>MIVILLSWCYIFFISITFGVTFLKFIRLEAHNTAITSISGLFCVTVLASFWALFAPISLNFQITLLLTSILLLLKSKGDFLSVLYSIKYTFKAFPFGLKVLFFVSSLLILVQSATLPFIIDNETYYIQTIKWLNEYGFVPGLANLHLFFGQTSGWHITQSVFSFSFLFDSLNDLNGFCLLLGNFWAFSKLRSYFSTKNQLDLVFGLLPITYIFLFQFVNSPSPDLPVYLFGLILFSLYLDEDNFILITVFALFLVYIKITALIFLLFPGIILLKNYRILKNKLTIAVSLSIVVFTVFIIKNSILTGYPLFPMTFISLPNVNFIVPKDVVDFFFSQSMMHSFYMPFGSFENSSLSDFAKHYFLLNGLDSFIAISTLLLLLFSPIVISKYFSKTSIWGIYFAFILLLALLILSSPQYRFYVYFTLFFGLLWFSLVVKSENMVLVSFSFNFILIAILVFVPLSLNSITNNKSLAHNSTFHFNNILIPEPNTKSNQKYQLLKKQNLEYYSPIQYNFFWITGNGKLPCANQEQIHYFETNFQIIPQLRGKNLEDGFYAKKVNTNE</sequence>
<keyword evidence="1" id="KW-1133">Transmembrane helix</keyword>
<dbReference type="Pfam" id="PF26626">
    <property type="entry name" value="DUF8201"/>
    <property type="match status" value="1"/>
</dbReference>
<evidence type="ECO:0000313" key="3">
    <source>
        <dbReference type="EMBL" id="MEM0542644.1"/>
    </source>
</evidence>
<feature type="transmembrane region" description="Helical" evidence="1">
    <location>
        <begin position="392"/>
        <end position="411"/>
    </location>
</feature>
<organism evidence="3 4">
    <name type="scientific">Flavobacterium aureirubrum</name>
    <dbReference type="NCBI Taxonomy" id="3133147"/>
    <lineage>
        <taxon>Bacteria</taxon>
        <taxon>Pseudomonadati</taxon>
        <taxon>Bacteroidota</taxon>
        <taxon>Flavobacteriia</taxon>
        <taxon>Flavobacteriales</taxon>
        <taxon>Flavobacteriaceae</taxon>
        <taxon>Flavobacterium</taxon>
    </lineage>
</organism>
<feature type="transmembrane region" description="Helical" evidence="1">
    <location>
        <begin position="441"/>
        <end position="461"/>
    </location>
</feature>